<dbReference type="AlphaFoldDB" id="A0A0V0SZ83"/>
<dbReference type="InterPro" id="IPR036612">
    <property type="entry name" value="KH_dom_type_1_sf"/>
</dbReference>
<evidence type="ECO:0000313" key="2">
    <source>
        <dbReference type="Proteomes" id="UP000055048"/>
    </source>
</evidence>
<sequence length="145" mass="16884">MKNLLTLTRLQNILHLPPPVQNGEIKKAFATKIYSTLHYPFDVAKRIMGPNSLTAKAIQNICECRTQVIHEKNNTIKIMVSAENNYESILMFKLWKAFQCINCLLEIHPFDKDFVEEIQQANSQFWERQMEIIFNSLQIISSMPV</sequence>
<evidence type="ECO:0000313" key="1">
    <source>
        <dbReference type="EMBL" id="KRX32027.1"/>
    </source>
</evidence>
<dbReference type="EMBL" id="JYDJ01001427">
    <property type="protein sequence ID" value="KRX32027.1"/>
    <property type="molecule type" value="Genomic_DNA"/>
</dbReference>
<dbReference type="STRING" id="144512.A0A0V0SZ83"/>
<organism evidence="1 2">
    <name type="scientific">Trichinella murrelli</name>
    <dbReference type="NCBI Taxonomy" id="144512"/>
    <lineage>
        <taxon>Eukaryota</taxon>
        <taxon>Metazoa</taxon>
        <taxon>Ecdysozoa</taxon>
        <taxon>Nematoda</taxon>
        <taxon>Enoplea</taxon>
        <taxon>Dorylaimia</taxon>
        <taxon>Trichinellida</taxon>
        <taxon>Trichinellidae</taxon>
        <taxon>Trichinella</taxon>
    </lineage>
</organism>
<comment type="caution">
    <text evidence="1">The sequence shown here is derived from an EMBL/GenBank/DDBJ whole genome shotgun (WGS) entry which is preliminary data.</text>
</comment>
<dbReference type="Proteomes" id="UP000055048">
    <property type="component" value="Unassembled WGS sequence"/>
</dbReference>
<dbReference type="OrthoDB" id="10365732at2759"/>
<gene>
    <name evidence="1" type="ORF">T05_1713</name>
</gene>
<dbReference type="SUPFAM" id="SSF54791">
    <property type="entry name" value="Eukaryotic type KH-domain (KH-domain type I)"/>
    <property type="match status" value="1"/>
</dbReference>
<accession>A0A0V0SZ83</accession>
<reference evidence="1 2" key="1">
    <citation type="submission" date="2015-01" db="EMBL/GenBank/DDBJ databases">
        <title>Evolution of Trichinella species and genotypes.</title>
        <authorList>
            <person name="Korhonen P.K."/>
            <person name="Edoardo P."/>
            <person name="Giuseppe L.R."/>
            <person name="Gasser R.B."/>
        </authorList>
    </citation>
    <scope>NUCLEOTIDE SEQUENCE [LARGE SCALE GENOMIC DNA]</scope>
    <source>
        <strain evidence="1">ISS417</strain>
    </source>
</reference>
<name>A0A0V0SZ83_9BILA</name>
<keyword evidence="2" id="KW-1185">Reference proteome</keyword>
<protein>
    <submittedName>
        <fullName evidence="1">Uncharacterized protein</fullName>
    </submittedName>
</protein>
<proteinExistence type="predicted"/>
<dbReference type="GO" id="GO:0003723">
    <property type="term" value="F:RNA binding"/>
    <property type="evidence" value="ECO:0007669"/>
    <property type="project" value="InterPro"/>
</dbReference>